<proteinExistence type="predicted"/>
<reference evidence="8 9" key="1">
    <citation type="submission" date="2020-05" db="EMBL/GenBank/DDBJ databases">
        <title>Draft genome sequence of Desulfovibrio psychrotolerans JS1T.</title>
        <authorList>
            <person name="Ueno A."/>
            <person name="Tamazawa S."/>
            <person name="Tamamura S."/>
            <person name="Murakami T."/>
            <person name="Kiyama T."/>
            <person name="Inomata H."/>
            <person name="Amano Y."/>
            <person name="Miyakawa K."/>
            <person name="Tamaki H."/>
            <person name="Naganuma T."/>
            <person name="Kaneko K."/>
        </authorList>
    </citation>
    <scope>NUCLEOTIDE SEQUENCE [LARGE SCALE GENOMIC DNA]</scope>
    <source>
        <strain evidence="8 9">JS1</strain>
    </source>
</reference>
<keyword evidence="3" id="KW-0456">Lyase</keyword>
<dbReference type="Gene3D" id="2.40.40.10">
    <property type="entry name" value="RlpA-like domain"/>
    <property type="match status" value="1"/>
</dbReference>
<dbReference type="EMBL" id="BLVP01000008">
    <property type="protein sequence ID" value="GFM37235.1"/>
    <property type="molecule type" value="Genomic_DNA"/>
</dbReference>
<dbReference type="CDD" id="cd14668">
    <property type="entry name" value="mlta_B"/>
    <property type="match status" value="1"/>
</dbReference>
<evidence type="ECO:0000256" key="1">
    <source>
        <dbReference type="ARBA" id="ARBA00001420"/>
    </source>
</evidence>
<keyword evidence="4" id="KW-0961">Cell wall biogenesis/degradation</keyword>
<evidence type="ECO:0000256" key="4">
    <source>
        <dbReference type="ARBA" id="ARBA00023316"/>
    </source>
</evidence>
<dbReference type="EC" id="4.2.2.n1" evidence="2"/>
<evidence type="ECO:0000313" key="8">
    <source>
        <dbReference type="EMBL" id="GFM37235.1"/>
    </source>
</evidence>
<dbReference type="CDD" id="cd14485">
    <property type="entry name" value="mltA_like_LT_A"/>
    <property type="match status" value="1"/>
</dbReference>
<dbReference type="SMART" id="SM00925">
    <property type="entry name" value="MltA"/>
    <property type="match status" value="1"/>
</dbReference>
<dbReference type="RefSeq" id="WP_174409859.1">
    <property type="nucleotide sequence ID" value="NZ_BLVP01000008.1"/>
</dbReference>
<feature type="domain" description="Lytic transglycosylase MltA" evidence="7">
    <location>
        <begin position="138"/>
        <end position="296"/>
    </location>
</feature>
<keyword evidence="6" id="KW-0732">Signal</keyword>
<dbReference type="GO" id="GO:0008933">
    <property type="term" value="F:peptidoglycan lytic transglycosylase activity"/>
    <property type="evidence" value="ECO:0007669"/>
    <property type="project" value="TreeGrafter"/>
</dbReference>
<evidence type="ECO:0000256" key="3">
    <source>
        <dbReference type="ARBA" id="ARBA00023239"/>
    </source>
</evidence>
<dbReference type="InterPro" id="IPR005300">
    <property type="entry name" value="MltA_B"/>
</dbReference>
<dbReference type="GO" id="GO:0009254">
    <property type="term" value="P:peptidoglycan turnover"/>
    <property type="evidence" value="ECO:0007669"/>
    <property type="project" value="InterPro"/>
</dbReference>
<evidence type="ECO:0000256" key="5">
    <source>
        <dbReference type="ARBA" id="ARBA00030918"/>
    </source>
</evidence>
<dbReference type="AlphaFoldDB" id="A0A7J0BVP9"/>
<keyword evidence="9" id="KW-1185">Reference proteome</keyword>
<dbReference type="InterPro" id="IPR036908">
    <property type="entry name" value="RlpA-like_sf"/>
</dbReference>
<gene>
    <name evidence="8" type="ORF">DSM19430T_19190</name>
</gene>
<dbReference type="Proteomes" id="UP000503820">
    <property type="component" value="Unassembled WGS sequence"/>
</dbReference>
<feature type="signal peptide" evidence="6">
    <location>
        <begin position="1"/>
        <end position="27"/>
    </location>
</feature>
<dbReference type="PANTHER" id="PTHR30124:SF0">
    <property type="entry name" value="MEMBRANE-BOUND LYTIC MUREIN TRANSGLYCOSYLASE A"/>
    <property type="match status" value="1"/>
</dbReference>
<dbReference type="Gene3D" id="2.40.240.50">
    <property type="entry name" value="Barwin-like endoglucanases"/>
    <property type="match status" value="1"/>
</dbReference>
<comment type="catalytic activity">
    <reaction evidence="1">
        <text>Exolytic cleavage of the (1-&gt;4)-beta-glycosidic linkage between N-acetylmuramic acid (MurNAc) and N-acetylglucosamine (GlcNAc) residues in peptidoglycan, from either the reducing or the non-reducing ends of the peptidoglycan chains, with concomitant formation of a 1,6-anhydrobond in the MurNAc residue.</text>
        <dbReference type="EC" id="4.2.2.n1"/>
    </reaction>
</comment>
<dbReference type="Pfam" id="PF06725">
    <property type="entry name" value="3D"/>
    <property type="match status" value="1"/>
</dbReference>
<dbReference type="InterPro" id="IPR010611">
    <property type="entry name" value="3D_dom"/>
</dbReference>
<evidence type="ECO:0000256" key="6">
    <source>
        <dbReference type="SAM" id="SignalP"/>
    </source>
</evidence>
<dbReference type="PANTHER" id="PTHR30124">
    <property type="entry name" value="MEMBRANE-BOUND LYTIC MUREIN TRANSGLYCOSYLASE A"/>
    <property type="match status" value="1"/>
</dbReference>
<protein>
    <recommendedName>
        <fullName evidence="2">peptidoglycan lytic exotransglycosylase</fullName>
        <ecNumber evidence="2">4.2.2.n1</ecNumber>
    </recommendedName>
    <alternativeName>
        <fullName evidence="5">Murein hydrolase A</fullName>
    </alternativeName>
</protein>
<dbReference type="SUPFAM" id="SSF50685">
    <property type="entry name" value="Barwin-like endoglucanases"/>
    <property type="match status" value="1"/>
</dbReference>
<dbReference type="Pfam" id="PF03562">
    <property type="entry name" value="MltA"/>
    <property type="match status" value="1"/>
</dbReference>
<dbReference type="PIRSF" id="PIRSF019422">
    <property type="entry name" value="MltA"/>
    <property type="match status" value="1"/>
</dbReference>
<dbReference type="GO" id="GO:0071555">
    <property type="term" value="P:cell wall organization"/>
    <property type="evidence" value="ECO:0007669"/>
    <property type="project" value="UniProtKB-KW"/>
</dbReference>
<organism evidence="8 9">
    <name type="scientific">Desulfovibrio psychrotolerans</name>
    <dbReference type="NCBI Taxonomy" id="415242"/>
    <lineage>
        <taxon>Bacteria</taxon>
        <taxon>Pseudomonadati</taxon>
        <taxon>Thermodesulfobacteriota</taxon>
        <taxon>Desulfovibrionia</taxon>
        <taxon>Desulfovibrionales</taxon>
        <taxon>Desulfovibrionaceae</taxon>
        <taxon>Desulfovibrio</taxon>
    </lineage>
</organism>
<dbReference type="InterPro" id="IPR026044">
    <property type="entry name" value="MltA"/>
</dbReference>
<feature type="chain" id="PRO_5029498859" description="peptidoglycan lytic exotransglycosylase" evidence="6">
    <location>
        <begin position="28"/>
        <end position="399"/>
    </location>
</feature>
<dbReference type="GO" id="GO:0009253">
    <property type="term" value="P:peptidoglycan catabolic process"/>
    <property type="evidence" value="ECO:0007669"/>
    <property type="project" value="TreeGrafter"/>
</dbReference>
<name>A0A7J0BVP9_9BACT</name>
<sequence>MPISGSTQRRRPIVLLALLCLLAAACAKRPVTEFAEVPGKTARTVAQQIDLNRQGLGSWTELAPSLEHSLAYLSRKPSEEPALQREHLTVTWGELRAGLLLLRNLLPRLDAEPDLLAEHFRFVQVTQNPVFTGYYEPAIEADIAPSSVYAYPIYAQPDDLQSVDLSPFHPRFKGERLFYRLEDGKVVPYHTREDIDTHNRLSGRGLEIAWAKDPVDIFFLQVQGSGRLILPDGTEKHVLYAGKNGHQYVSLGRVMRDMGLLQPDGVSMQSIRAYLERHPQRTKELLATNPSYVFLRLSDKGPFGAMNQPLTPRVSLATDPKLLPLGGLLVFSVPLPEQGPRGEFRHGPVLTGLGLAQDTGGAIKGHRLDFFSGYGEEATWIAGHMNTPGNVWILLPKTE</sequence>
<evidence type="ECO:0000259" key="7">
    <source>
        <dbReference type="SMART" id="SM00925"/>
    </source>
</evidence>
<dbReference type="GO" id="GO:0004553">
    <property type="term" value="F:hydrolase activity, hydrolyzing O-glycosyl compounds"/>
    <property type="evidence" value="ECO:0007669"/>
    <property type="project" value="InterPro"/>
</dbReference>
<comment type="caution">
    <text evidence="8">The sequence shown here is derived from an EMBL/GenBank/DDBJ whole genome shotgun (WGS) entry which is preliminary data.</text>
</comment>
<accession>A0A7J0BVP9</accession>
<evidence type="ECO:0000313" key="9">
    <source>
        <dbReference type="Proteomes" id="UP000503820"/>
    </source>
</evidence>
<dbReference type="GO" id="GO:0019867">
    <property type="term" value="C:outer membrane"/>
    <property type="evidence" value="ECO:0007669"/>
    <property type="project" value="InterPro"/>
</dbReference>
<evidence type="ECO:0000256" key="2">
    <source>
        <dbReference type="ARBA" id="ARBA00012587"/>
    </source>
</evidence>